<feature type="region of interest" description="Disordered" evidence="1">
    <location>
        <begin position="1"/>
        <end position="33"/>
    </location>
</feature>
<evidence type="ECO:0000313" key="2">
    <source>
        <dbReference type="EMBL" id="OTA19475.1"/>
    </source>
</evidence>
<protein>
    <submittedName>
        <fullName evidence="2">Uncharacterized protein</fullName>
    </submittedName>
</protein>
<dbReference type="EMBL" id="MUBK01000018">
    <property type="protein sequence ID" value="OTA19475.1"/>
    <property type="molecule type" value="Genomic_DNA"/>
</dbReference>
<evidence type="ECO:0000313" key="3">
    <source>
        <dbReference type="Proteomes" id="UP000194204"/>
    </source>
</evidence>
<proteinExistence type="predicted"/>
<comment type="caution">
    <text evidence="2">The sequence shown here is derived from an EMBL/GenBank/DDBJ whole genome shotgun (WGS) entry which is preliminary data.</text>
</comment>
<evidence type="ECO:0000256" key="1">
    <source>
        <dbReference type="SAM" id="MobiDB-lite"/>
    </source>
</evidence>
<keyword evidence="3" id="KW-1185">Reference proteome</keyword>
<dbReference type="AlphaFoldDB" id="A0A1Y2SKV2"/>
<dbReference type="Proteomes" id="UP000194204">
    <property type="component" value="Unassembled WGS sequence"/>
</dbReference>
<organism evidence="2 3">
    <name type="scientific">Xenorhabdus beddingii</name>
    <dbReference type="NCBI Taxonomy" id="40578"/>
    <lineage>
        <taxon>Bacteria</taxon>
        <taxon>Pseudomonadati</taxon>
        <taxon>Pseudomonadota</taxon>
        <taxon>Gammaproteobacteria</taxon>
        <taxon>Enterobacterales</taxon>
        <taxon>Morganellaceae</taxon>
        <taxon>Xenorhabdus</taxon>
    </lineage>
</organism>
<sequence>MLQPSLAGTVPNKGNPMNRVSNVGEGFLPKVAQ</sequence>
<name>A0A1Y2SKV2_9GAMM</name>
<reference evidence="2 3" key="1">
    <citation type="submission" date="2017-01" db="EMBL/GenBank/DDBJ databases">
        <title>Deconstructing symbiosis and pathogenesis requirements using a combined genomic-metabolomic approach.</title>
        <authorList>
            <person name="Tobias N.J."/>
            <person name="Wolff H."/>
            <person name="Djahanschiri B."/>
            <person name="Ebersberger I."/>
            <person name="Bode H.B."/>
        </authorList>
    </citation>
    <scope>NUCLEOTIDE SEQUENCE [LARGE SCALE GENOMIC DNA]</scope>
    <source>
        <strain evidence="2 3">DSM 4764</strain>
    </source>
</reference>
<accession>A0A1Y2SKV2</accession>
<gene>
    <name evidence="2" type="ORF">Xbed_02330</name>
</gene>